<feature type="region of interest" description="Disordered" evidence="14">
    <location>
        <begin position="357"/>
        <end position="376"/>
    </location>
</feature>
<evidence type="ECO:0000256" key="12">
    <source>
        <dbReference type="ARBA" id="ARBA00023012"/>
    </source>
</evidence>
<dbReference type="RefSeq" id="WP_154541477.1">
    <property type="nucleotide sequence ID" value="NZ_VUND01000002.1"/>
</dbReference>
<dbReference type="CDD" id="cd00075">
    <property type="entry name" value="HATPase"/>
    <property type="match status" value="1"/>
</dbReference>
<keyword evidence="13 15" id="KW-0472">Membrane</keyword>
<organism evidence="17 18">
    <name type="scientific">Parafannyhessea umbonata</name>
    <dbReference type="NCBI Taxonomy" id="604330"/>
    <lineage>
        <taxon>Bacteria</taxon>
        <taxon>Bacillati</taxon>
        <taxon>Actinomycetota</taxon>
        <taxon>Coriobacteriia</taxon>
        <taxon>Coriobacteriales</taxon>
        <taxon>Atopobiaceae</taxon>
        <taxon>Parafannyhessea</taxon>
    </lineage>
</organism>
<dbReference type="Pfam" id="PF02518">
    <property type="entry name" value="HATPase_c"/>
    <property type="match status" value="1"/>
</dbReference>
<evidence type="ECO:0000256" key="2">
    <source>
        <dbReference type="ARBA" id="ARBA00004141"/>
    </source>
</evidence>
<dbReference type="GO" id="GO:0000155">
    <property type="term" value="F:phosphorelay sensor kinase activity"/>
    <property type="evidence" value="ECO:0007669"/>
    <property type="project" value="InterPro"/>
</dbReference>
<evidence type="ECO:0000313" key="18">
    <source>
        <dbReference type="Proteomes" id="UP000434342"/>
    </source>
</evidence>
<dbReference type="Pfam" id="PF13493">
    <property type="entry name" value="DUF4118"/>
    <property type="match status" value="1"/>
</dbReference>
<dbReference type="InterPro" id="IPR036097">
    <property type="entry name" value="HisK_dim/P_sf"/>
</dbReference>
<evidence type="ECO:0000256" key="7">
    <source>
        <dbReference type="ARBA" id="ARBA00022692"/>
    </source>
</evidence>
<evidence type="ECO:0000256" key="10">
    <source>
        <dbReference type="ARBA" id="ARBA00022840"/>
    </source>
</evidence>
<proteinExistence type="predicted"/>
<feature type="transmembrane region" description="Helical" evidence="15">
    <location>
        <begin position="83"/>
        <end position="101"/>
    </location>
</feature>
<gene>
    <name evidence="17" type="ORF">FYJ69_07340</name>
</gene>
<dbReference type="InterPro" id="IPR003594">
    <property type="entry name" value="HATPase_dom"/>
</dbReference>
<dbReference type="InterPro" id="IPR005467">
    <property type="entry name" value="His_kinase_dom"/>
</dbReference>
<evidence type="ECO:0000256" key="1">
    <source>
        <dbReference type="ARBA" id="ARBA00000085"/>
    </source>
</evidence>
<dbReference type="GO" id="GO:0005886">
    <property type="term" value="C:plasma membrane"/>
    <property type="evidence" value="ECO:0007669"/>
    <property type="project" value="UniProtKB-SubCell"/>
</dbReference>
<evidence type="ECO:0000256" key="4">
    <source>
        <dbReference type="ARBA" id="ARBA00012438"/>
    </source>
</evidence>
<evidence type="ECO:0000256" key="8">
    <source>
        <dbReference type="ARBA" id="ARBA00022741"/>
    </source>
</evidence>
<evidence type="ECO:0000256" key="9">
    <source>
        <dbReference type="ARBA" id="ARBA00022777"/>
    </source>
</evidence>
<dbReference type="PROSITE" id="PS50109">
    <property type="entry name" value="HIS_KIN"/>
    <property type="match status" value="1"/>
</dbReference>
<evidence type="ECO:0000256" key="14">
    <source>
        <dbReference type="SAM" id="MobiDB-lite"/>
    </source>
</evidence>
<evidence type="ECO:0000256" key="13">
    <source>
        <dbReference type="ARBA" id="ARBA00023136"/>
    </source>
</evidence>
<dbReference type="Gene3D" id="3.30.450.40">
    <property type="match status" value="1"/>
</dbReference>
<sequence length="600" mass="63127">MEAPTVDADGTAITKRWLALTSAWTEGPRWRRILAELAIVTVDLALATLVGAALDRLGLGADAIVIVYVLAVQVVSLATASHVVCGVATALSVALFCFFFTEPRYRLVAWGSQYPGTFAVMCVVALVSSMISMRLRRNARESQAASHMMRVLLQTNHALQRCDSVQSVMGEAGRQLARLVSGTVVLYLPNASGLLEPGALFLPDGTDAPLPDAGALDGTGVIAGPRAPRQPNVPIEVTVAMRAFENGEPAGNGTSLFSSASGFYLPVGEKDGPLGVFAVLGPGEPLSQGERDMARAVAGETSLALGRELAAQKREQAMVLAKNEQLRANLLRSISHDLRTPLTSIGGAADVLLEADDPAPATAPTPAPTAPAAPALAPERRIQLERSIRDDARWLAATVENLLAMTRLTGEGVHLTRTLELMDDVVEEALRHVDPKVAEHALSAEPSRGLCLVSVDARLMVQVLVNLVNNAVKYTPAGSRITVRVERHAPAAKPGEAPGQAPASGEKDVVTTSVTDDGPGIAPADRDRVFDTFYTVGRGLADGRRSFGLGLALCKSIVEAHGGTIRLEPNRADGHGCVFSFDLPACDLESDLGGGSLPDE</sequence>
<dbReference type="InterPro" id="IPR038318">
    <property type="entry name" value="KdpD_sf"/>
</dbReference>
<dbReference type="PANTHER" id="PTHR45569">
    <property type="entry name" value="SENSOR PROTEIN KDPD"/>
    <property type="match status" value="1"/>
</dbReference>
<reference evidence="17 18" key="1">
    <citation type="submission" date="2019-08" db="EMBL/GenBank/DDBJ databases">
        <title>In-depth cultivation of the pig gut microbiome towards novel bacterial diversity and tailored functional studies.</title>
        <authorList>
            <person name="Wylensek D."/>
            <person name="Hitch T.C.A."/>
            <person name="Clavel T."/>
        </authorList>
    </citation>
    <scope>NUCLEOTIDE SEQUENCE [LARGE SCALE GENOMIC DNA]</scope>
    <source>
        <strain evidence="17 18">WB01_CNA04</strain>
    </source>
</reference>
<dbReference type="Gene3D" id="1.10.287.130">
    <property type="match status" value="1"/>
</dbReference>
<dbReference type="InterPro" id="IPR004358">
    <property type="entry name" value="Sig_transdc_His_kin-like_C"/>
</dbReference>
<keyword evidence="7 15" id="KW-0812">Transmembrane</keyword>
<dbReference type="EC" id="2.7.13.3" evidence="4"/>
<comment type="catalytic activity">
    <reaction evidence="1">
        <text>ATP + protein L-histidine = ADP + protein N-phospho-L-histidine.</text>
        <dbReference type="EC" id="2.7.13.3"/>
    </reaction>
</comment>
<keyword evidence="5" id="KW-0597">Phosphoprotein</keyword>
<dbReference type="CDD" id="cd00082">
    <property type="entry name" value="HisKA"/>
    <property type="match status" value="1"/>
</dbReference>
<evidence type="ECO:0000256" key="3">
    <source>
        <dbReference type="ARBA" id="ARBA00004236"/>
    </source>
</evidence>
<dbReference type="Gene3D" id="3.30.565.10">
    <property type="entry name" value="Histidine kinase-like ATPase, C-terminal domain"/>
    <property type="match status" value="1"/>
</dbReference>
<dbReference type="Proteomes" id="UP000434342">
    <property type="component" value="Unassembled WGS sequence"/>
</dbReference>
<dbReference type="PRINTS" id="PR00344">
    <property type="entry name" value="BCTRLSENSOR"/>
</dbReference>
<evidence type="ECO:0000313" key="17">
    <source>
        <dbReference type="EMBL" id="MST60723.1"/>
    </source>
</evidence>
<keyword evidence="12" id="KW-0902">Two-component regulatory system</keyword>
<comment type="caution">
    <text evidence="17">The sequence shown here is derived from an EMBL/GenBank/DDBJ whole genome shotgun (WGS) entry which is preliminary data.</text>
</comment>
<dbReference type="PANTHER" id="PTHR45569:SF1">
    <property type="entry name" value="SENSOR PROTEIN KDPD"/>
    <property type="match status" value="1"/>
</dbReference>
<dbReference type="Gene3D" id="1.20.120.620">
    <property type="entry name" value="Backbone structure of the membrane domain of e. Coli histidine kinase receptor kdpd"/>
    <property type="match status" value="1"/>
</dbReference>
<protein>
    <recommendedName>
        <fullName evidence="4">histidine kinase</fullName>
        <ecNumber evidence="4">2.7.13.3</ecNumber>
    </recommendedName>
</protein>
<dbReference type="Pfam" id="PF00512">
    <property type="entry name" value="HisKA"/>
    <property type="match status" value="1"/>
</dbReference>
<dbReference type="GO" id="GO:0005524">
    <property type="term" value="F:ATP binding"/>
    <property type="evidence" value="ECO:0007669"/>
    <property type="project" value="UniProtKB-KW"/>
</dbReference>
<evidence type="ECO:0000256" key="15">
    <source>
        <dbReference type="SAM" id="Phobius"/>
    </source>
</evidence>
<keyword evidence="6" id="KW-0808">Transferase</keyword>
<dbReference type="InterPro" id="IPR036890">
    <property type="entry name" value="HATPase_C_sf"/>
</dbReference>
<dbReference type="SUPFAM" id="SSF47384">
    <property type="entry name" value="Homodimeric domain of signal transducing histidine kinase"/>
    <property type="match status" value="1"/>
</dbReference>
<dbReference type="InterPro" id="IPR025201">
    <property type="entry name" value="KdpD_TM"/>
</dbReference>
<dbReference type="SUPFAM" id="SSF55874">
    <property type="entry name" value="ATPase domain of HSP90 chaperone/DNA topoisomerase II/histidine kinase"/>
    <property type="match status" value="1"/>
</dbReference>
<feature type="region of interest" description="Disordered" evidence="14">
    <location>
        <begin position="488"/>
        <end position="522"/>
    </location>
</feature>
<keyword evidence="8" id="KW-0547">Nucleotide-binding</keyword>
<accession>A0A6N7XAX4</accession>
<dbReference type="InterPro" id="IPR029016">
    <property type="entry name" value="GAF-like_dom_sf"/>
</dbReference>
<dbReference type="InterPro" id="IPR052023">
    <property type="entry name" value="Histidine_kinase_KdpD"/>
</dbReference>
<dbReference type="SMART" id="SM00388">
    <property type="entry name" value="HisKA"/>
    <property type="match status" value="1"/>
</dbReference>
<dbReference type="SMART" id="SM00387">
    <property type="entry name" value="HATPase_c"/>
    <property type="match status" value="1"/>
</dbReference>
<dbReference type="AlphaFoldDB" id="A0A6N7XAX4"/>
<keyword evidence="9" id="KW-0418">Kinase</keyword>
<evidence type="ECO:0000259" key="16">
    <source>
        <dbReference type="PROSITE" id="PS50109"/>
    </source>
</evidence>
<dbReference type="InterPro" id="IPR003661">
    <property type="entry name" value="HisK_dim/P_dom"/>
</dbReference>
<keyword evidence="11 15" id="KW-1133">Transmembrane helix</keyword>
<evidence type="ECO:0000256" key="6">
    <source>
        <dbReference type="ARBA" id="ARBA00022679"/>
    </source>
</evidence>
<feature type="domain" description="Histidine kinase" evidence="16">
    <location>
        <begin position="333"/>
        <end position="587"/>
    </location>
</feature>
<evidence type="ECO:0000256" key="5">
    <source>
        <dbReference type="ARBA" id="ARBA00022553"/>
    </source>
</evidence>
<feature type="compositionally biased region" description="Pro residues" evidence="14">
    <location>
        <begin position="361"/>
        <end position="371"/>
    </location>
</feature>
<feature type="transmembrane region" description="Helical" evidence="15">
    <location>
        <begin position="113"/>
        <end position="133"/>
    </location>
</feature>
<evidence type="ECO:0000256" key="11">
    <source>
        <dbReference type="ARBA" id="ARBA00022989"/>
    </source>
</evidence>
<dbReference type="EMBL" id="VUND01000002">
    <property type="protein sequence ID" value="MST60723.1"/>
    <property type="molecule type" value="Genomic_DNA"/>
</dbReference>
<comment type="subcellular location">
    <subcellularLocation>
        <location evidence="3">Cell membrane</location>
    </subcellularLocation>
    <subcellularLocation>
        <location evidence="2">Membrane</location>
        <topology evidence="2">Multi-pass membrane protein</topology>
    </subcellularLocation>
</comment>
<name>A0A6N7XAX4_9ACTN</name>
<keyword evidence="10" id="KW-0067">ATP-binding</keyword>